<accession>A0A4P9ZF10</accession>
<reference evidence="2" key="1">
    <citation type="journal article" date="2018" name="Nat. Microbiol.">
        <title>Leveraging single-cell genomics to expand the fungal tree of life.</title>
        <authorList>
            <person name="Ahrendt S.R."/>
            <person name="Quandt C.A."/>
            <person name="Ciobanu D."/>
            <person name="Clum A."/>
            <person name="Salamov A."/>
            <person name="Andreopoulos B."/>
            <person name="Cheng J.F."/>
            <person name="Woyke T."/>
            <person name="Pelin A."/>
            <person name="Henrissat B."/>
            <person name="Reynolds N.K."/>
            <person name="Benny G.L."/>
            <person name="Smith M.E."/>
            <person name="James T.Y."/>
            <person name="Grigoriev I.V."/>
        </authorList>
    </citation>
    <scope>NUCLEOTIDE SEQUENCE [LARGE SCALE GENOMIC DNA]</scope>
    <source>
        <strain evidence="2">Baker2002</strain>
    </source>
</reference>
<dbReference type="Proteomes" id="UP000268321">
    <property type="component" value="Unassembled WGS sequence"/>
</dbReference>
<proteinExistence type="predicted"/>
<dbReference type="Gene3D" id="3.30.428.10">
    <property type="entry name" value="HIT-like"/>
    <property type="match status" value="1"/>
</dbReference>
<organism evidence="1 2">
    <name type="scientific">Metschnikowia bicuspidata</name>
    <dbReference type="NCBI Taxonomy" id="27322"/>
    <lineage>
        <taxon>Eukaryota</taxon>
        <taxon>Fungi</taxon>
        <taxon>Dikarya</taxon>
        <taxon>Ascomycota</taxon>
        <taxon>Saccharomycotina</taxon>
        <taxon>Pichiomycetes</taxon>
        <taxon>Metschnikowiaceae</taxon>
        <taxon>Metschnikowia</taxon>
    </lineage>
</organism>
<evidence type="ECO:0000313" key="2">
    <source>
        <dbReference type="Proteomes" id="UP000268321"/>
    </source>
</evidence>
<name>A0A4P9ZF10_9ASCO</name>
<dbReference type="GO" id="GO:0003725">
    <property type="term" value="F:double-stranded RNA binding"/>
    <property type="evidence" value="ECO:0007669"/>
    <property type="project" value="TreeGrafter"/>
</dbReference>
<dbReference type="AlphaFoldDB" id="A0A4P9ZF10"/>
<dbReference type="GO" id="GO:1990165">
    <property type="term" value="F:single-strand break-containing DNA binding"/>
    <property type="evidence" value="ECO:0007669"/>
    <property type="project" value="TreeGrafter"/>
</dbReference>
<dbReference type="GO" id="GO:0005634">
    <property type="term" value="C:nucleus"/>
    <property type="evidence" value="ECO:0007669"/>
    <property type="project" value="TreeGrafter"/>
</dbReference>
<dbReference type="EMBL" id="ML004439">
    <property type="protein sequence ID" value="RKP31607.1"/>
    <property type="molecule type" value="Genomic_DNA"/>
</dbReference>
<dbReference type="PANTHER" id="PTHR12486">
    <property type="entry name" value="APRATAXIN-RELATED"/>
    <property type="match status" value="1"/>
</dbReference>
<dbReference type="SUPFAM" id="SSF54197">
    <property type="entry name" value="HIT-like"/>
    <property type="match status" value="1"/>
</dbReference>
<dbReference type="GO" id="GO:0033699">
    <property type="term" value="F:DNA 5'-adenosine monophosphate hydrolase activity"/>
    <property type="evidence" value="ECO:0007669"/>
    <property type="project" value="TreeGrafter"/>
</dbReference>
<dbReference type="GO" id="GO:0003697">
    <property type="term" value="F:single-stranded DNA binding"/>
    <property type="evidence" value="ECO:0007669"/>
    <property type="project" value="TreeGrafter"/>
</dbReference>
<dbReference type="OrthoDB" id="3512845at2759"/>
<evidence type="ECO:0000313" key="1">
    <source>
        <dbReference type="EMBL" id="RKP31607.1"/>
    </source>
</evidence>
<dbReference type="GO" id="GO:0000012">
    <property type="term" value="P:single strand break repair"/>
    <property type="evidence" value="ECO:0007669"/>
    <property type="project" value="TreeGrafter"/>
</dbReference>
<dbReference type="PANTHER" id="PTHR12486:SF4">
    <property type="entry name" value="APRATAXIN"/>
    <property type="match status" value="1"/>
</dbReference>
<dbReference type="Pfam" id="PF11969">
    <property type="entry name" value="DcpS_C"/>
    <property type="match status" value="1"/>
</dbReference>
<dbReference type="GO" id="GO:0030983">
    <property type="term" value="F:mismatched DNA binding"/>
    <property type="evidence" value="ECO:0007669"/>
    <property type="project" value="TreeGrafter"/>
</dbReference>
<protein>
    <recommendedName>
        <fullName evidence="3">HIT-like protein</fullName>
    </recommendedName>
</protein>
<dbReference type="InterPro" id="IPR036265">
    <property type="entry name" value="HIT-like_sf"/>
</dbReference>
<sequence>MSSRQNLRQYIENPSHSLMIFKEEHVVLVQDAYSKSVCHYLVLPVEEAVTYVHPMLALQSAEVRKNIQPGVAAAQKLAADTFMARDYLEDTEHARIAFVRSFIITGVHSSPSMANLHVHVLTKDMCLP</sequence>
<keyword evidence="2" id="KW-1185">Reference proteome</keyword>
<gene>
    <name evidence="1" type="ORF">METBISCDRAFT_22212</name>
</gene>
<evidence type="ECO:0008006" key="3">
    <source>
        <dbReference type="Google" id="ProtNLM"/>
    </source>
</evidence>